<dbReference type="OMA" id="TWAFANS"/>
<protein>
    <submittedName>
        <fullName evidence="2">Uncharacterized protein</fullName>
    </submittedName>
</protein>
<dbReference type="Proteomes" id="UP000013827">
    <property type="component" value="Unassembled WGS sequence"/>
</dbReference>
<proteinExistence type="predicted"/>
<dbReference type="STRING" id="2903.R1EQP2"/>
<dbReference type="RefSeq" id="XP_005777740.1">
    <property type="nucleotide sequence ID" value="XM_005777683.1"/>
</dbReference>
<accession>A0A0D3JP76</accession>
<feature type="compositionally biased region" description="Basic and acidic residues" evidence="1">
    <location>
        <begin position="163"/>
        <end position="190"/>
    </location>
</feature>
<evidence type="ECO:0000256" key="1">
    <source>
        <dbReference type="SAM" id="MobiDB-lite"/>
    </source>
</evidence>
<dbReference type="PANTHER" id="PTHR34117:SF1">
    <property type="entry name" value="STYLE CELL-CYCLE INHIBITOR 1"/>
    <property type="match status" value="1"/>
</dbReference>
<organism evidence="2 3">
    <name type="scientific">Emiliania huxleyi (strain CCMP1516)</name>
    <dbReference type="NCBI Taxonomy" id="280463"/>
    <lineage>
        <taxon>Eukaryota</taxon>
        <taxon>Haptista</taxon>
        <taxon>Haptophyta</taxon>
        <taxon>Prymnesiophyceae</taxon>
        <taxon>Isochrysidales</taxon>
        <taxon>Noelaerhabdaceae</taxon>
        <taxon>Emiliania</taxon>
    </lineage>
</organism>
<feature type="region of interest" description="Disordered" evidence="1">
    <location>
        <begin position="160"/>
        <end position="199"/>
    </location>
</feature>
<dbReference type="InterPro" id="IPR044688">
    <property type="entry name" value="SCI-1-like"/>
</dbReference>
<feature type="region of interest" description="Disordered" evidence="1">
    <location>
        <begin position="129"/>
        <end position="148"/>
    </location>
</feature>
<dbReference type="PANTHER" id="PTHR34117">
    <property type="entry name" value="STYLE CELL-CYCLE INHIBITOR 1"/>
    <property type="match status" value="1"/>
</dbReference>
<keyword evidence="3" id="KW-1185">Reference proteome</keyword>
<dbReference type="EnsemblProtists" id="EOD25311">
    <property type="protein sequence ID" value="EOD25311"/>
    <property type="gene ID" value="EMIHUDRAFT_237839"/>
</dbReference>
<name>A0A0D3JP76_EMIH1</name>
<dbReference type="GeneID" id="17270854"/>
<dbReference type="PaxDb" id="2903-EOD25311"/>
<sequence length="199" mass="21571">MPSEESRRLFSKFASKWNGGELASHLYNATSAASGNQRTRHTWAFANSLSAAEQLQLESTRDSIQAQTGRAAGQNRDQAALARVAAAKRQREEPGRAVDEAAAALGISTRHDAGSRDALLAKRAAQTAFHRRREDEDTGPALNDRVLLGGGAADDLAPRLAKRHEASARRADASSARVRELEAKEAERMANFKRQMGLP</sequence>
<dbReference type="KEGG" id="ehx:EMIHUDRAFT_237839"/>
<reference evidence="2" key="2">
    <citation type="submission" date="2024-10" db="UniProtKB">
        <authorList>
            <consortium name="EnsemblProtists"/>
        </authorList>
    </citation>
    <scope>IDENTIFICATION</scope>
</reference>
<dbReference type="AlphaFoldDB" id="A0A0D3JP76"/>
<evidence type="ECO:0000313" key="3">
    <source>
        <dbReference type="Proteomes" id="UP000013827"/>
    </source>
</evidence>
<reference evidence="3" key="1">
    <citation type="journal article" date="2013" name="Nature">
        <title>Pan genome of the phytoplankton Emiliania underpins its global distribution.</title>
        <authorList>
            <person name="Read B.A."/>
            <person name="Kegel J."/>
            <person name="Klute M.J."/>
            <person name="Kuo A."/>
            <person name="Lefebvre S.C."/>
            <person name="Maumus F."/>
            <person name="Mayer C."/>
            <person name="Miller J."/>
            <person name="Monier A."/>
            <person name="Salamov A."/>
            <person name="Young J."/>
            <person name="Aguilar M."/>
            <person name="Claverie J.M."/>
            <person name="Frickenhaus S."/>
            <person name="Gonzalez K."/>
            <person name="Herman E.K."/>
            <person name="Lin Y.C."/>
            <person name="Napier J."/>
            <person name="Ogata H."/>
            <person name="Sarno A.F."/>
            <person name="Shmutz J."/>
            <person name="Schroeder D."/>
            <person name="de Vargas C."/>
            <person name="Verret F."/>
            <person name="von Dassow P."/>
            <person name="Valentin K."/>
            <person name="Van de Peer Y."/>
            <person name="Wheeler G."/>
            <person name="Dacks J.B."/>
            <person name="Delwiche C.F."/>
            <person name="Dyhrman S.T."/>
            <person name="Glockner G."/>
            <person name="John U."/>
            <person name="Richards T."/>
            <person name="Worden A.Z."/>
            <person name="Zhang X."/>
            <person name="Grigoriev I.V."/>
            <person name="Allen A.E."/>
            <person name="Bidle K."/>
            <person name="Borodovsky M."/>
            <person name="Bowler C."/>
            <person name="Brownlee C."/>
            <person name="Cock J.M."/>
            <person name="Elias M."/>
            <person name="Gladyshev V.N."/>
            <person name="Groth M."/>
            <person name="Guda C."/>
            <person name="Hadaegh A."/>
            <person name="Iglesias-Rodriguez M.D."/>
            <person name="Jenkins J."/>
            <person name="Jones B.M."/>
            <person name="Lawson T."/>
            <person name="Leese F."/>
            <person name="Lindquist E."/>
            <person name="Lobanov A."/>
            <person name="Lomsadze A."/>
            <person name="Malik S.B."/>
            <person name="Marsh M.E."/>
            <person name="Mackinder L."/>
            <person name="Mock T."/>
            <person name="Mueller-Roeber B."/>
            <person name="Pagarete A."/>
            <person name="Parker M."/>
            <person name="Probert I."/>
            <person name="Quesneville H."/>
            <person name="Raines C."/>
            <person name="Rensing S.A."/>
            <person name="Riano-Pachon D.M."/>
            <person name="Richier S."/>
            <person name="Rokitta S."/>
            <person name="Shiraiwa Y."/>
            <person name="Soanes D.M."/>
            <person name="van der Giezen M."/>
            <person name="Wahlund T.M."/>
            <person name="Williams B."/>
            <person name="Wilson W."/>
            <person name="Wolfe G."/>
            <person name="Wurch L.L."/>
        </authorList>
    </citation>
    <scope>NUCLEOTIDE SEQUENCE</scope>
</reference>
<evidence type="ECO:0000313" key="2">
    <source>
        <dbReference type="EnsemblProtists" id="EOD25311"/>
    </source>
</evidence>
<dbReference type="HOGENOM" id="CLU_061245_1_0_1"/>